<accession>A0A504YJ60</accession>
<comment type="caution">
    <text evidence="1">The sequence shown here is derived from an EMBL/GenBank/DDBJ whole genome shotgun (WGS) entry which is preliminary data.</text>
</comment>
<reference evidence="1 2" key="1">
    <citation type="submission" date="2019-04" db="EMBL/GenBank/DDBJ databases">
        <title>Annotation for the trematode Fasciola gigantica.</title>
        <authorList>
            <person name="Choi Y.-J."/>
        </authorList>
    </citation>
    <scope>NUCLEOTIDE SEQUENCE [LARGE SCALE GENOMIC DNA]</scope>
    <source>
        <strain evidence="1">Uganda_cow_1</strain>
    </source>
</reference>
<proteinExistence type="predicted"/>
<keyword evidence="2" id="KW-1185">Reference proteome</keyword>
<dbReference type="AlphaFoldDB" id="A0A504YJ60"/>
<evidence type="ECO:0000313" key="2">
    <source>
        <dbReference type="Proteomes" id="UP000316759"/>
    </source>
</evidence>
<protein>
    <recommendedName>
        <fullName evidence="3">Cyclic nucleotide-binding domain-containing protein</fullName>
    </recommendedName>
</protein>
<gene>
    <name evidence="1" type="ORF">FGIG_11323</name>
</gene>
<organism evidence="1 2">
    <name type="scientific">Fasciola gigantica</name>
    <name type="common">Giant liver fluke</name>
    <dbReference type="NCBI Taxonomy" id="46835"/>
    <lineage>
        <taxon>Eukaryota</taxon>
        <taxon>Metazoa</taxon>
        <taxon>Spiralia</taxon>
        <taxon>Lophotrochozoa</taxon>
        <taxon>Platyhelminthes</taxon>
        <taxon>Trematoda</taxon>
        <taxon>Digenea</taxon>
        <taxon>Plagiorchiida</taxon>
        <taxon>Echinostomata</taxon>
        <taxon>Echinostomatoidea</taxon>
        <taxon>Fasciolidae</taxon>
        <taxon>Fasciola</taxon>
    </lineage>
</organism>
<dbReference type="Proteomes" id="UP000316759">
    <property type="component" value="Unassembled WGS sequence"/>
</dbReference>
<dbReference type="PANTHER" id="PTHR23011:SF28">
    <property type="entry name" value="CYCLIC NUCLEOTIDE-BINDING DOMAIN CONTAINING PROTEIN"/>
    <property type="match status" value="1"/>
</dbReference>
<evidence type="ECO:0000313" key="1">
    <source>
        <dbReference type="EMBL" id="TPP61253.1"/>
    </source>
</evidence>
<dbReference type="STRING" id="46835.A0A504YJ60"/>
<dbReference type="EMBL" id="SUNJ01008412">
    <property type="protein sequence ID" value="TPP61253.1"/>
    <property type="molecule type" value="Genomic_DNA"/>
</dbReference>
<dbReference type="OrthoDB" id="166212at2759"/>
<sequence>MTICQDSNTNEWIYLIKAGQCKIVKDVRLCPTKLKPVRCRPRKLTQRDDQGGRSISSMTKSSVSVAHSLQVILSTGINHGTIKISPFDSVSPHTSSPWFKVAESGDQDDESKKKYFVILKLLEANSIFGLETIAFESLGGTTSVALVSDGAECIAISKKFFCKHCPTVFMNWIRRQVQPFPDEKSLETKLATYRDWRIYREQAIEECLVASDQIEARQTSMRIS</sequence>
<name>A0A504YJ60_FASGI</name>
<evidence type="ECO:0008006" key="3">
    <source>
        <dbReference type="Google" id="ProtNLM"/>
    </source>
</evidence>
<dbReference type="PANTHER" id="PTHR23011">
    <property type="entry name" value="CYCLIC NUCLEOTIDE-BINDING DOMAIN CONTAINING PROTEIN"/>
    <property type="match status" value="1"/>
</dbReference>